<dbReference type="EMBL" id="CAXHTA020000009">
    <property type="protein sequence ID" value="CAL5223852.1"/>
    <property type="molecule type" value="Genomic_DNA"/>
</dbReference>
<reference evidence="1 2" key="1">
    <citation type="submission" date="2024-06" db="EMBL/GenBank/DDBJ databases">
        <authorList>
            <person name="Kraege A."/>
            <person name="Thomma B."/>
        </authorList>
    </citation>
    <scope>NUCLEOTIDE SEQUENCE [LARGE SCALE GENOMIC DNA]</scope>
</reference>
<evidence type="ECO:0000313" key="2">
    <source>
        <dbReference type="Proteomes" id="UP001497392"/>
    </source>
</evidence>
<gene>
    <name evidence="1" type="primary">g6435</name>
    <name evidence="1" type="ORF">VP750_LOCUS5511</name>
</gene>
<proteinExistence type="predicted"/>
<dbReference type="Proteomes" id="UP001497392">
    <property type="component" value="Unassembled WGS sequence"/>
</dbReference>
<accession>A0ABP1G0D3</accession>
<protein>
    <submittedName>
        <fullName evidence="1">G6435 protein</fullName>
    </submittedName>
</protein>
<organism evidence="1 2">
    <name type="scientific">Coccomyxa viridis</name>
    <dbReference type="NCBI Taxonomy" id="1274662"/>
    <lineage>
        <taxon>Eukaryota</taxon>
        <taxon>Viridiplantae</taxon>
        <taxon>Chlorophyta</taxon>
        <taxon>core chlorophytes</taxon>
        <taxon>Trebouxiophyceae</taxon>
        <taxon>Trebouxiophyceae incertae sedis</taxon>
        <taxon>Coccomyxaceae</taxon>
        <taxon>Coccomyxa</taxon>
    </lineage>
</organism>
<keyword evidence="2" id="KW-1185">Reference proteome</keyword>
<comment type="caution">
    <text evidence="1">The sequence shown here is derived from an EMBL/GenBank/DDBJ whole genome shotgun (WGS) entry which is preliminary data.</text>
</comment>
<sequence>MTPLEEAPTSRGHARKSEADPFYGVKAASVFWLAELGKAGNISQFSRVNNNVDFCNTCISIARQLDWSSGEKEVALYDSPHAHYSEWLEICPVVEGWVQFSSRCLFDVTGRRGGHHTLPLGIAPGSMLRDLMERMLR</sequence>
<evidence type="ECO:0000313" key="1">
    <source>
        <dbReference type="EMBL" id="CAL5223852.1"/>
    </source>
</evidence>
<name>A0ABP1G0D3_9CHLO</name>